<dbReference type="Proteomes" id="UP001060275">
    <property type="component" value="Unassembled WGS sequence"/>
</dbReference>
<keyword evidence="6 7" id="KW-0472">Membrane</keyword>
<feature type="transmembrane region" description="Helical" evidence="7">
    <location>
        <begin position="12"/>
        <end position="30"/>
    </location>
</feature>
<dbReference type="CDD" id="cd06261">
    <property type="entry name" value="TM_PBP2"/>
    <property type="match status" value="1"/>
</dbReference>
<dbReference type="GO" id="GO:0071916">
    <property type="term" value="F:dipeptide transmembrane transporter activity"/>
    <property type="evidence" value="ECO:0007669"/>
    <property type="project" value="TreeGrafter"/>
</dbReference>
<keyword evidence="2 7" id="KW-0813">Transport</keyword>
<keyword evidence="3" id="KW-1003">Cell membrane</keyword>
<feature type="transmembrane region" description="Helical" evidence="7">
    <location>
        <begin position="180"/>
        <end position="200"/>
    </location>
</feature>
<feature type="transmembrane region" description="Helical" evidence="7">
    <location>
        <begin position="137"/>
        <end position="160"/>
    </location>
</feature>
<evidence type="ECO:0000313" key="10">
    <source>
        <dbReference type="Proteomes" id="UP001060275"/>
    </source>
</evidence>
<feature type="domain" description="ABC transmembrane type-1" evidence="8">
    <location>
        <begin position="98"/>
        <end position="307"/>
    </location>
</feature>
<gene>
    <name evidence="9" type="ORF">NF348_16015</name>
</gene>
<evidence type="ECO:0000259" key="8">
    <source>
        <dbReference type="PROSITE" id="PS50928"/>
    </source>
</evidence>
<dbReference type="InterPro" id="IPR000515">
    <property type="entry name" value="MetI-like"/>
</dbReference>
<dbReference type="PROSITE" id="PS50928">
    <property type="entry name" value="ABC_TM1"/>
    <property type="match status" value="1"/>
</dbReference>
<evidence type="ECO:0000256" key="2">
    <source>
        <dbReference type="ARBA" id="ARBA00022448"/>
    </source>
</evidence>
<comment type="similarity">
    <text evidence="7">Belongs to the binding-protein-dependent transport system permease family.</text>
</comment>
<evidence type="ECO:0000256" key="4">
    <source>
        <dbReference type="ARBA" id="ARBA00022692"/>
    </source>
</evidence>
<keyword evidence="4 7" id="KW-0812">Transmembrane</keyword>
<dbReference type="AlphaFoldDB" id="A0A9Q4FSI7"/>
<sequence>MTFLALYFFRRFAGFAVTLFVAALIIFLLLDLLPGDPARFILGINATPEAVAALRDQMGLDAPAHERFFGWIGGMLTGDFGISTTQRLPVSQLIAERMAVTLPLSLIAMVVSIAVGLPMGILAAMRRGKATDTALMVLAQTGVAIPNFWFGMLLTLLFSVTLRWLPTGGFIPWDEDPGATLRGLILPGLALALPQASILARVMRTALVDITEQDFIRTARAKGLTKSEAIWRHGVRNALLPVLTILGLQFAYLIAGTIIVENVFYLPGLGRLIFTAISERDLVLVRGATIALVLVTTLTMLVVDLTYALVDPRLKGRDA</sequence>
<dbReference type="InterPro" id="IPR035906">
    <property type="entry name" value="MetI-like_sf"/>
</dbReference>
<feature type="transmembrane region" description="Helical" evidence="7">
    <location>
        <begin position="238"/>
        <end position="260"/>
    </location>
</feature>
<feature type="transmembrane region" description="Helical" evidence="7">
    <location>
        <begin position="106"/>
        <end position="125"/>
    </location>
</feature>
<proteinExistence type="inferred from homology"/>
<dbReference type="GO" id="GO:0005886">
    <property type="term" value="C:plasma membrane"/>
    <property type="evidence" value="ECO:0007669"/>
    <property type="project" value="UniProtKB-SubCell"/>
</dbReference>
<dbReference type="SUPFAM" id="SSF161098">
    <property type="entry name" value="MetI-like"/>
    <property type="match status" value="1"/>
</dbReference>
<organism evidence="9 10">
    <name type="scientific">Devosia ureilytica</name>
    <dbReference type="NCBI Taxonomy" id="2952754"/>
    <lineage>
        <taxon>Bacteria</taxon>
        <taxon>Pseudomonadati</taxon>
        <taxon>Pseudomonadota</taxon>
        <taxon>Alphaproteobacteria</taxon>
        <taxon>Hyphomicrobiales</taxon>
        <taxon>Devosiaceae</taxon>
        <taxon>Devosia</taxon>
    </lineage>
</organism>
<dbReference type="Pfam" id="PF00528">
    <property type="entry name" value="BPD_transp_1"/>
    <property type="match status" value="1"/>
</dbReference>
<comment type="caution">
    <text evidence="9">The sequence shown here is derived from an EMBL/GenBank/DDBJ whole genome shotgun (WGS) entry which is preliminary data.</text>
</comment>
<evidence type="ECO:0000313" key="9">
    <source>
        <dbReference type="EMBL" id="MCP8888621.1"/>
    </source>
</evidence>
<keyword evidence="5 7" id="KW-1133">Transmembrane helix</keyword>
<evidence type="ECO:0000256" key="6">
    <source>
        <dbReference type="ARBA" id="ARBA00023136"/>
    </source>
</evidence>
<dbReference type="PANTHER" id="PTHR43163:SF6">
    <property type="entry name" value="DIPEPTIDE TRANSPORT SYSTEM PERMEASE PROTEIN DPPB-RELATED"/>
    <property type="match status" value="1"/>
</dbReference>
<keyword evidence="10" id="KW-1185">Reference proteome</keyword>
<name>A0A9Q4FSI7_9HYPH</name>
<dbReference type="PANTHER" id="PTHR43163">
    <property type="entry name" value="DIPEPTIDE TRANSPORT SYSTEM PERMEASE PROTEIN DPPB-RELATED"/>
    <property type="match status" value="1"/>
</dbReference>
<protein>
    <submittedName>
        <fullName evidence="9">ABC transporter permease</fullName>
    </submittedName>
</protein>
<evidence type="ECO:0000256" key="7">
    <source>
        <dbReference type="RuleBase" id="RU363032"/>
    </source>
</evidence>
<evidence type="ECO:0000256" key="5">
    <source>
        <dbReference type="ARBA" id="ARBA00022989"/>
    </source>
</evidence>
<feature type="transmembrane region" description="Helical" evidence="7">
    <location>
        <begin position="288"/>
        <end position="310"/>
    </location>
</feature>
<dbReference type="InterPro" id="IPR045621">
    <property type="entry name" value="BPD_transp_1_N"/>
</dbReference>
<comment type="subcellular location">
    <subcellularLocation>
        <location evidence="1 7">Cell membrane</location>
        <topology evidence="1 7">Multi-pass membrane protein</topology>
    </subcellularLocation>
</comment>
<dbReference type="EMBL" id="JAMWDU010000006">
    <property type="protein sequence ID" value="MCP8888621.1"/>
    <property type="molecule type" value="Genomic_DNA"/>
</dbReference>
<evidence type="ECO:0000256" key="1">
    <source>
        <dbReference type="ARBA" id="ARBA00004651"/>
    </source>
</evidence>
<dbReference type="Gene3D" id="1.10.3720.10">
    <property type="entry name" value="MetI-like"/>
    <property type="match status" value="1"/>
</dbReference>
<dbReference type="RefSeq" id="WP_254675563.1">
    <property type="nucleotide sequence ID" value="NZ_JAMWDU010000006.1"/>
</dbReference>
<accession>A0A9Q4FSI7</accession>
<evidence type="ECO:0000256" key="3">
    <source>
        <dbReference type="ARBA" id="ARBA00022475"/>
    </source>
</evidence>
<reference evidence="9" key="1">
    <citation type="submission" date="2022-06" db="EMBL/GenBank/DDBJ databases">
        <title>Devosia sp. XJ19-45 genome assembly.</title>
        <authorList>
            <person name="Li B."/>
            <person name="Cai M."/>
            <person name="Nie G."/>
            <person name="Li W."/>
        </authorList>
    </citation>
    <scope>NUCLEOTIDE SEQUENCE</scope>
    <source>
        <strain evidence="9">XJ19-45</strain>
    </source>
</reference>
<dbReference type="Pfam" id="PF19300">
    <property type="entry name" value="BPD_transp_1_N"/>
    <property type="match status" value="1"/>
</dbReference>